<dbReference type="SUPFAM" id="SSF88723">
    <property type="entry name" value="PIN domain-like"/>
    <property type="match status" value="1"/>
</dbReference>
<dbReference type="EMBL" id="CP011112">
    <property type="protein sequence ID" value="AKU15537.1"/>
    <property type="molecule type" value="Genomic_DNA"/>
</dbReference>
<dbReference type="GO" id="GO:0016787">
    <property type="term" value="F:hydrolase activity"/>
    <property type="evidence" value="ECO:0007669"/>
    <property type="project" value="UniProtKB-KW"/>
</dbReference>
<reference evidence="6 7" key="1">
    <citation type="submission" date="2015-03" db="EMBL/GenBank/DDBJ databases">
        <title>Luteipulveratus halotolerans sp. nov., a novel actinobacterium (Dermacoccaceae) from Sarawak, Malaysia.</title>
        <authorList>
            <person name="Juboi H."/>
            <person name="Basik A."/>
            <person name="Shamsul S.S."/>
            <person name="Arnold P."/>
            <person name="Schmitt E.K."/>
            <person name="Sanglier J.-J."/>
            <person name="Yeo T."/>
        </authorList>
    </citation>
    <scope>NUCLEOTIDE SEQUENCE [LARGE SCALE GENOMIC DNA]</scope>
    <source>
        <strain evidence="6 7">MN07-A0370</strain>
    </source>
</reference>
<keyword evidence="7" id="KW-1185">Reference proteome</keyword>
<gene>
    <name evidence="6" type="ORF">VV02_06150</name>
</gene>
<dbReference type="Gene3D" id="3.40.50.1010">
    <property type="entry name" value="5'-nuclease"/>
    <property type="match status" value="1"/>
</dbReference>
<keyword evidence="4" id="KW-0460">Magnesium</keyword>
<dbReference type="STRING" id="571913.VV02_06150"/>
<dbReference type="KEGG" id="lmoi:VV02_06150"/>
<dbReference type="CDD" id="cd09872">
    <property type="entry name" value="PIN_Sll0205-like"/>
    <property type="match status" value="1"/>
</dbReference>
<evidence type="ECO:0000256" key="3">
    <source>
        <dbReference type="ARBA" id="ARBA00022801"/>
    </source>
</evidence>
<evidence type="ECO:0000256" key="2">
    <source>
        <dbReference type="ARBA" id="ARBA00022723"/>
    </source>
</evidence>
<name>A0A0K1JFP0_9MICO</name>
<organism evidence="6 7">
    <name type="scientific">Luteipulveratus mongoliensis</name>
    <dbReference type="NCBI Taxonomy" id="571913"/>
    <lineage>
        <taxon>Bacteria</taxon>
        <taxon>Bacillati</taxon>
        <taxon>Actinomycetota</taxon>
        <taxon>Actinomycetes</taxon>
        <taxon>Micrococcales</taxon>
        <taxon>Dermacoccaceae</taxon>
        <taxon>Luteipulveratus</taxon>
    </lineage>
</organism>
<sequence>MGVSYLVDTHVLLWLLGSPDRVPAGVRETLSDPTVALHVSAASALEVATKTRTGKLQAVGLVESWDRRLSDIGVTELTVTSEHALMAGSMTWEHRDPFDRLLVAQAVIEGLVLVTVDRAMTGLPAPRVLTW</sequence>
<dbReference type="InterPro" id="IPR041705">
    <property type="entry name" value="PIN_Sll0205"/>
</dbReference>
<evidence type="ECO:0000256" key="4">
    <source>
        <dbReference type="ARBA" id="ARBA00022842"/>
    </source>
</evidence>
<dbReference type="InterPro" id="IPR002716">
    <property type="entry name" value="PIN_dom"/>
</dbReference>
<dbReference type="RefSeq" id="WP_052590458.1">
    <property type="nucleotide sequence ID" value="NZ_CP011112.1"/>
</dbReference>
<dbReference type="InterPro" id="IPR029060">
    <property type="entry name" value="PIN-like_dom_sf"/>
</dbReference>
<evidence type="ECO:0000313" key="7">
    <source>
        <dbReference type="Proteomes" id="UP000066480"/>
    </source>
</evidence>
<evidence type="ECO:0000259" key="5">
    <source>
        <dbReference type="Pfam" id="PF01850"/>
    </source>
</evidence>
<dbReference type="PANTHER" id="PTHR36173:SF2">
    <property type="entry name" value="RIBONUCLEASE VAPC16"/>
    <property type="match status" value="1"/>
</dbReference>
<dbReference type="PATRIC" id="fig|571913.6.peg.1254"/>
<evidence type="ECO:0000313" key="6">
    <source>
        <dbReference type="EMBL" id="AKU15537.1"/>
    </source>
</evidence>
<dbReference type="OrthoDB" id="9798990at2"/>
<keyword evidence="1" id="KW-0540">Nuclease</keyword>
<proteinExistence type="predicted"/>
<dbReference type="InterPro" id="IPR052919">
    <property type="entry name" value="TA_system_RNase"/>
</dbReference>
<dbReference type="Proteomes" id="UP000066480">
    <property type="component" value="Chromosome"/>
</dbReference>
<protein>
    <submittedName>
        <fullName evidence="6">Twitching motility protein PilT</fullName>
    </submittedName>
</protein>
<dbReference type="PANTHER" id="PTHR36173">
    <property type="entry name" value="RIBONUCLEASE VAPC16-RELATED"/>
    <property type="match status" value="1"/>
</dbReference>
<dbReference type="GO" id="GO:0004518">
    <property type="term" value="F:nuclease activity"/>
    <property type="evidence" value="ECO:0007669"/>
    <property type="project" value="UniProtKB-KW"/>
</dbReference>
<evidence type="ECO:0000256" key="1">
    <source>
        <dbReference type="ARBA" id="ARBA00022722"/>
    </source>
</evidence>
<dbReference type="Pfam" id="PF01850">
    <property type="entry name" value="PIN"/>
    <property type="match status" value="1"/>
</dbReference>
<keyword evidence="3" id="KW-0378">Hydrolase</keyword>
<dbReference type="GO" id="GO:0046872">
    <property type="term" value="F:metal ion binding"/>
    <property type="evidence" value="ECO:0007669"/>
    <property type="project" value="UniProtKB-KW"/>
</dbReference>
<accession>A0A0K1JFP0</accession>
<feature type="domain" description="PIN" evidence="5">
    <location>
        <begin position="5"/>
        <end position="120"/>
    </location>
</feature>
<dbReference type="AlphaFoldDB" id="A0A0K1JFP0"/>
<keyword evidence="2" id="KW-0479">Metal-binding</keyword>